<organism evidence="2 3">
    <name type="scientific">Sellimonas caecigallum</name>
    <dbReference type="NCBI Taxonomy" id="2592333"/>
    <lineage>
        <taxon>Bacteria</taxon>
        <taxon>Bacillati</taxon>
        <taxon>Bacillota</taxon>
        <taxon>Clostridia</taxon>
        <taxon>Lachnospirales</taxon>
        <taxon>Lachnospiraceae</taxon>
        <taxon>Sellimonas</taxon>
    </lineage>
</organism>
<dbReference type="PANTHER" id="PTHR42736">
    <property type="entry name" value="PROTEIN-GLUTAMINE GAMMA-GLUTAMYLTRANSFERASE"/>
    <property type="match status" value="1"/>
</dbReference>
<dbReference type="Pfam" id="PF01841">
    <property type="entry name" value="Transglut_core"/>
    <property type="match status" value="1"/>
</dbReference>
<dbReference type="PANTHER" id="PTHR42736:SF1">
    <property type="entry name" value="PROTEIN-GLUTAMINE GAMMA-GLUTAMYLTRANSFERASE"/>
    <property type="match status" value="1"/>
</dbReference>
<feature type="domain" description="Transglutaminase-like" evidence="1">
    <location>
        <begin position="1"/>
        <end position="56"/>
    </location>
</feature>
<keyword evidence="3" id="KW-1185">Reference proteome</keyword>
<comment type="caution">
    <text evidence="2">The sequence shown here is derived from an EMBL/GenBank/DDBJ whole genome shotgun (WGS) entry which is preliminary data.</text>
</comment>
<protein>
    <submittedName>
        <fullName evidence="2">Transglutaminase domain-containing protein</fullName>
    </submittedName>
</protein>
<sequence length="140" mass="15983">MFRMYGIPARYAAGYAVSPSDFTENEDGWHAEVTDEAAHAWPEIFVENVGWIPVEATPSARGEMTVYPGMDEEILRAELNVQTVVYIVSKAAFSREAVTEEEERNVKKFCLIVTERVYGSLPRRKRILCQIRKLWDGNPI</sequence>
<dbReference type="InterPro" id="IPR052901">
    <property type="entry name" value="Bact_TGase-like"/>
</dbReference>
<proteinExistence type="predicted"/>
<name>A0ABS7L3Q0_9FIRM</name>
<evidence type="ECO:0000259" key="1">
    <source>
        <dbReference type="Pfam" id="PF01841"/>
    </source>
</evidence>
<dbReference type="SUPFAM" id="SSF54001">
    <property type="entry name" value="Cysteine proteinases"/>
    <property type="match status" value="1"/>
</dbReference>
<dbReference type="InterPro" id="IPR002931">
    <property type="entry name" value="Transglutaminase-like"/>
</dbReference>
<gene>
    <name evidence="2" type="ORF">FLB61_00855</name>
</gene>
<evidence type="ECO:0000313" key="2">
    <source>
        <dbReference type="EMBL" id="MBY0757664.1"/>
    </source>
</evidence>
<dbReference type="Gene3D" id="3.10.620.30">
    <property type="match status" value="1"/>
</dbReference>
<dbReference type="RefSeq" id="WP_221919149.1">
    <property type="nucleotide sequence ID" value="NZ_CP173660.1"/>
</dbReference>
<dbReference type="Proteomes" id="UP000779049">
    <property type="component" value="Unassembled WGS sequence"/>
</dbReference>
<reference evidence="2 3" key="1">
    <citation type="journal article" date="2020" name="New Microbes New Infect">
        <title>Sellimonas caecigallum sp. nov., description and genome sequence of a new member of the Sellimonas genus isolated from the cecum of feral chicken.</title>
        <authorList>
            <person name="Wongkuna S."/>
            <person name="Ghimire S."/>
            <person name="Antony L."/>
            <person name="Chankhamhaengdecha S."/>
            <person name="Janvilisri T."/>
            <person name="Scaria J."/>
        </authorList>
    </citation>
    <scope>NUCLEOTIDE SEQUENCE [LARGE SCALE GENOMIC DNA]</scope>
    <source>
        <strain evidence="2 3">SW451</strain>
    </source>
</reference>
<evidence type="ECO:0000313" key="3">
    <source>
        <dbReference type="Proteomes" id="UP000779049"/>
    </source>
</evidence>
<dbReference type="EMBL" id="VIRV01000001">
    <property type="protein sequence ID" value="MBY0757664.1"/>
    <property type="molecule type" value="Genomic_DNA"/>
</dbReference>
<accession>A0ABS7L3Q0</accession>
<dbReference type="InterPro" id="IPR038765">
    <property type="entry name" value="Papain-like_cys_pep_sf"/>
</dbReference>